<dbReference type="Proteomes" id="UP000248349">
    <property type="component" value="Unassembled WGS sequence"/>
</dbReference>
<feature type="region of interest" description="Disordered" evidence="1">
    <location>
        <begin position="615"/>
        <end position="705"/>
    </location>
</feature>
<evidence type="ECO:0000256" key="1">
    <source>
        <dbReference type="SAM" id="MobiDB-lite"/>
    </source>
</evidence>
<feature type="compositionally biased region" description="Basic and acidic residues" evidence="1">
    <location>
        <begin position="420"/>
        <end position="434"/>
    </location>
</feature>
<accession>A0A318Z2K2</accession>
<evidence type="ECO:0000313" key="3">
    <source>
        <dbReference type="Proteomes" id="UP000248349"/>
    </source>
</evidence>
<feature type="compositionally biased region" description="Polar residues" evidence="1">
    <location>
        <begin position="936"/>
        <end position="946"/>
    </location>
</feature>
<feature type="compositionally biased region" description="Polar residues" evidence="1">
    <location>
        <begin position="435"/>
        <end position="453"/>
    </location>
</feature>
<sequence length="1161" mass="126525">MTLTYKILTVKGPLHNHIAKIATLVADTIAAQEFKDLLDAPRTYRIDMTSALQSNGSLEELNPSPDESCELIPTSIIHITKLWLSPNGGLGCYSFESKSILDSIADLTSTEITMRDDTKGIQVSGTSEGDVDEALAKLTRVERPLTCIQRPIIANILVTAEDECSRYRLQTYNTLNPIAERRVLADPCLDPNAAPGEMYVSVQASLDPDTHTLRMPPNLVNPPHLAYDPGKSRIWNDFTFQQLGSGEQYNAVVSIADSTISKTDAMTMEIPASLHPYLTAEKAKQVNQWVVEGAQVEKDIPERESVVLDTTQPLLAAPTPALQALVSKPSAPGPGNVIDASGPHRPAGVKVRRVVPTSSKPKSQVAPSVSEARPTSGKTPPIAESESPNATTPGLNGNGLAPRRRWVMQYDIKYGNQDLQDVKPAEKAGTESRPRSQVLSSVNKSTAPSTSKSTRYDLTRSHTQRSFGKRSTPNIGPAANWKPGRQNQLIDINVPVTAAASVQGITFNQPALLPSGSSPCGTDTTGSVERASIDLLGLNLGTENFLDSSNSGSCLEAAPSRINNAMSQVGRLEFLRQRYNAAATEVLPTTNEATTAPAPRSQANESWAQAMVANLRRADRSERESSDEVTSREFRKTRHKAPKSSSAARSKAETKARRQATLEDSWGIGKPKKKPVCSPKSQKSTTSSIVQVTNGPKPSSVEDPAAQRQVKRLYDSMIPILDSAACYPGAMCLEMQFGLILVPLLPKTYNEDSMIAETWNKVFSPQSGLSAPTTKFIKRLTTSGADIDHMVDIRTSKADGKHRLFEQEYTDYGVSYEYHFRTRANQIFIVVINENGGCSVREPGKALGAVNFHFPGNTWDANLSVKKVTGFVGDINPEFEQIAQDLVKSMWIEPDRTLIRIYTRLPSDVDNKVTLENVYMKRWTRHRHLQCDEEASATSDTRPSQKPSEDDINATSHIFLQVTEVQDLIHGKHVTDPTIRRARATAPADMVSNGQLWYEASLVSPAIDALLNSNTDLEVGERSSDWRGIDLFGRHAAALLREINVSADADADAIGTEMETPSPVAKAIGHAGLGDIFLLAKTVIQRIDAVGYWNARPGIDLAAEHTTTATSLRSCAQPRGVVGLSLGNDSHSDDTISARVDSRGVVQYPAQVDVFSPEEFW</sequence>
<dbReference type="GeneID" id="37072108"/>
<proteinExistence type="predicted"/>
<keyword evidence="3" id="KW-1185">Reference proteome</keyword>
<dbReference type="RefSeq" id="XP_025427191.1">
    <property type="nucleotide sequence ID" value="XM_025570880.1"/>
</dbReference>
<feature type="compositionally biased region" description="Polar residues" evidence="1">
    <location>
        <begin position="386"/>
        <end position="395"/>
    </location>
</feature>
<organism evidence="2 3">
    <name type="scientific">Aspergillus saccharolyticus JOP 1030-1</name>
    <dbReference type="NCBI Taxonomy" id="1450539"/>
    <lineage>
        <taxon>Eukaryota</taxon>
        <taxon>Fungi</taxon>
        <taxon>Dikarya</taxon>
        <taxon>Ascomycota</taxon>
        <taxon>Pezizomycotina</taxon>
        <taxon>Eurotiomycetes</taxon>
        <taxon>Eurotiomycetidae</taxon>
        <taxon>Eurotiales</taxon>
        <taxon>Aspergillaceae</taxon>
        <taxon>Aspergillus</taxon>
        <taxon>Aspergillus subgen. Circumdati</taxon>
    </lineage>
</organism>
<dbReference type="EMBL" id="KZ821267">
    <property type="protein sequence ID" value="PYH41209.1"/>
    <property type="molecule type" value="Genomic_DNA"/>
</dbReference>
<feature type="region of interest" description="Disordered" evidence="1">
    <location>
        <begin position="932"/>
        <end position="951"/>
    </location>
</feature>
<feature type="compositionally biased region" description="Polar residues" evidence="1">
    <location>
        <begin position="464"/>
        <end position="474"/>
    </location>
</feature>
<dbReference type="STRING" id="1450539.A0A318Z2K2"/>
<protein>
    <submittedName>
        <fullName evidence="2">Uncharacterized protein</fullName>
    </submittedName>
</protein>
<evidence type="ECO:0000313" key="2">
    <source>
        <dbReference type="EMBL" id="PYH41209.1"/>
    </source>
</evidence>
<feature type="compositionally biased region" description="Basic and acidic residues" evidence="1">
    <location>
        <begin position="616"/>
        <end position="634"/>
    </location>
</feature>
<feature type="region of interest" description="Disordered" evidence="1">
    <location>
        <begin position="418"/>
        <end position="482"/>
    </location>
</feature>
<reference evidence="2 3" key="1">
    <citation type="submission" date="2016-12" db="EMBL/GenBank/DDBJ databases">
        <title>The genomes of Aspergillus section Nigri reveals drivers in fungal speciation.</title>
        <authorList>
            <consortium name="DOE Joint Genome Institute"/>
            <person name="Vesth T.C."/>
            <person name="Nybo J."/>
            <person name="Theobald S."/>
            <person name="Brandl J."/>
            <person name="Frisvad J.C."/>
            <person name="Nielsen K.F."/>
            <person name="Lyhne E.K."/>
            <person name="Kogle M.E."/>
            <person name="Kuo A."/>
            <person name="Riley R."/>
            <person name="Clum A."/>
            <person name="Nolan M."/>
            <person name="Lipzen A."/>
            <person name="Salamov A."/>
            <person name="Henrissat B."/>
            <person name="Wiebenga A."/>
            <person name="De Vries R.P."/>
            <person name="Grigoriev I.V."/>
            <person name="Mortensen U.H."/>
            <person name="Andersen M.R."/>
            <person name="Baker S.E."/>
        </authorList>
    </citation>
    <scope>NUCLEOTIDE SEQUENCE [LARGE SCALE GENOMIC DNA]</scope>
    <source>
        <strain evidence="2 3">JOP 1030-1</strain>
    </source>
</reference>
<feature type="region of interest" description="Disordered" evidence="1">
    <location>
        <begin position="325"/>
        <end position="402"/>
    </location>
</feature>
<feature type="compositionally biased region" description="Polar residues" evidence="1">
    <location>
        <begin position="356"/>
        <end position="367"/>
    </location>
</feature>
<dbReference type="AlphaFoldDB" id="A0A318Z2K2"/>
<dbReference type="OrthoDB" id="10265971at2759"/>
<feature type="compositionally biased region" description="Polar residues" evidence="1">
    <location>
        <begin position="685"/>
        <end position="697"/>
    </location>
</feature>
<name>A0A318Z2K2_9EURO</name>
<gene>
    <name evidence="2" type="ORF">BP01DRAFT_182604</name>
</gene>